<dbReference type="GO" id="GO:0008270">
    <property type="term" value="F:zinc ion binding"/>
    <property type="evidence" value="ECO:0007669"/>
    <property type="project" value="UniProtKB-KW"/>
</dbReference>
<evidence type="ECO:0000259" key="3">
    <source>
        <dbReference type="PROSITE" id="PS50157"/>
    </source>
</evidence>
<comment type="caution">
    <text evidence="4">The sequence shown here is derived from an EMBL/GenBank/DDBJ whole genome shotgun (WGS) entry which is preliminary data.</text>
</comment>
<accession>A0AAD6X1S9</accession>
<feature type="non-terminal residue" evidence="4">
    <location>
        <position position="1"/>
    </location>
</feature>
<sequence>MPQPIVKRTCPHCFAVITCGQHYHHRMVHQPTVLLTLLSGIQKRVARVGGVFECSVCHAAFKDPSKIQQHARTCDGNPPRRCNSEAESRPPVVHTRPPLTYQSSDKRLQDLLEQRRRAGKITCLILRDRNGNLSYYSNALMALAPQDYRSSLAPVTAPALAGNQNPPAEVQTENKLGIKSPHLIHFANAAAEAMSTRGSIIRLPSTASTDSSVIVGFVGQGAGRDDMTNGQPHAFDRGPLRATDVINRPPRAPKSAPSEAQKRRHVTVDENGDATQDPPAKRPKLVTGRGARTVKAGPMPQSPPRLPPRAAKSTQDL</sequence>
<organism evidence="4 5">
    <name type="scientific">Mycena alexandri</name>
    <dbReference type="NCBI Taxonomy" id="1745969"/>
    <lineage>
        <taxon>Eukaryota</taxon>
        <taxon>Fungi</taxon>
        <taxon>Dikarya</taxon>
        <taxon>Basidiomycota</taxon>
        <taxon>Agaricomycotina</taxon>
        <taxon>Agaricomycetes</taxon>
        <taxon>Agaricomycetidae</taxon>
        <taxon>Agaricales</taxon>
        <taxon>Marasmiineae</taxon>
        <taxon>Mycenaceae</taxon>
        <taxon>Mycena</taxon>
    </lineage>
</organism>
<reference evidence="4" key="1">
    <citation type="submission" date="2023-03" db="EMBL/GenBank/DDBJ databases">
        <title>Massive genome expansion in bonnet fungi (Mycena s.s.) driven by repeated elements and novel gene families across ecological guilds.</title>
        <authorList>
            <consortium name="Lawrence Berkeley National Laboratory"/>
            <person name="Harder C.B."/>
            <person name="Miyauchi S."/>
            <person name="Viragh M."/>
            <person name="Kuo A."/>
            <person name="Thoen E."/>
            <person name="Andreopoulos B."/>
            <person name="Lu D."/>
            <person name="Skrede I."/>
            <person name="Drula E."/>
            <person name="Henrissat B."/>
            <person name="Morin E."/>
            <person name="Kohler A."/>
            <person name="Barry K."/>
            <person name="LaButti K."/>
            <person name="Morin E."/>
            <person name="Salamov A."/>
            <person name="Lipzen A."/>
            <person name="Mereny Z."/>
            <person name="Hegedus B."/>
            <person name="Baldrian P."/>
            <person name="Stursova M."/>
            <person name="Weitz H."/>
            <person name="Taylor A."/>
            <person name="Grigoriev I.V."/>
            <person name="Nagy L.G."/>
            <person name="Martin F."/>
            <person name="Kauserud H."/>
        </authorList>
    </citation>
    <scope>NUCLEOTIDE SEQUENCE</scope>
    <source>
        <strain evidence="4">CBHHK200</strain>
    </source>
</reference>
<dbReference type="InterPro" id="IPR013087">
    <property type="entry name" value="Znf_C2H2_type"/>
</dbReference>
<feature type="region of interest" description="Disordered" evidence="2">
    <location>
        <begin position="69"/>
        <end position="100"/>
    </location>
</feature>
<proteinExistence type="predicted"/>
<evidence type="ECO:0000256" key="1">
    <source>
        <dbReference type="PROSITE-ProRule" id="PRU00042"/>
    </source>
</evidence>
<keyword evidence="1" id="KW-0862">Zinc</keyword>
<dbReference type="Proteomes" id="UP001218188">
    <property type="component" value="Unassembled WGS sequence"/>
</dbReference>
<feature type="region of interest" description="Disordered" evidence="2">
    <location>
        <begin position="223"/>
        <end position="317"/>
    </location>
</feature>
<keyword evidence="1" id="KW-0479">Metal-binding</keyword>
<evidence type="ECO:0000313" key="5">
    <source>
        <dbReference type="Proteomes" id="UP001218188"/>
    </source>
</evidence>
<evidence type="ECO:0000313" key="4">
    <source>
        <dbReference type="EMBL" id="KAJ7029124.1"/>
    </source>
</evidence>
<dbReference type="PROSITE" id="PS50157">
    <property type="entry name" value="ZINC_FINGER_C2H2_2"/>
    <property type="match status" value="1"/>
</dbReference>
<dbReference type="EMBL" id="JARJCM010000105">
    <property type="protein sequence ID" value="KAJ7029124.1"/>
    <property type="molecule type" value="Genomic_DNA"/>
</dbReference>
<keyword evidence="1" id="KW-0863">Zinc-finger</keyword>
<keyword evidence="5" id="KW-1185">Reference proteome</keyword>
<name>A0AAD6X1S9_9AGAR</name>
<feature type="domain" description="C2H2-type" evidence="3">
    <location>
        <begin position="52"/>
        <end position="79"/>
    </location>
</feature>
<protein>
    <recommendedName>
        <fullName evidence="3">C2H2-type domain-containing protein</fullName>
    </recommendedName>
</protein>
<dbReference type="AlphaFoldDB" id="A0AAD6X1S9"/>
<gene>
    <name evidence="4" type="ORF">C8F04DRAFT_1117510</name>
</gene>
<evidence type="ECO:0000256" key="2">
    <source>
        <dbReference type="SAM" id="MobiDB-lite"/>
    </source>
</evidence>